<dbReference type="OrthoDB" id="10057496at2759"/>
<dbReference type="EMBL" id="MPUH01000766">
    <property type="protein sequence ID" value="OMJ74223.1"/>
    <property type="molecule type" value="Genomic_DNA"/>
</dbReference>
<dbReference type="Pfam" id="PF13606">
    <property type="entry name" value="Ank_3"/>
    <property type="match status" value="1"/>
</dbReference>
<evidence type="ECO:0000313" key="1">
    <source>
        <dbReference type="EMBL" id="OMJ74223.1"/>
    </source>
</evidence>
<comment type="caution">
    <text evidence="1">The sequence shown here is derived from an EMBL/GenBank/DDBJ whole genome shotgun (WGS) entry which is preliminary data.</text>
</comment>
<gene>
    <name evidence="1" type="ORF">SteCoe_26913</name>
</gene>
<dbReference type="AlphaFoldDB" id="A0A1R2BBN8"/>
<accession>A0A1R2BBN8</accession>
<dbReference type="InterPro" id="IPR036770">
    <property type="entry name" value="Ankyrin_rpt-contain_sf"/>
</dbReference>
<dbReference type="Gene3D" id="1.25.40.20">
    <property type="entry name" value="Ankyrin repeat-containing domain"/>
    <property type="match status" value="1"/>
</dbReference>
<reference evidence="1 2" key="1">
    <citation type="submission" date="2016-11" db="EMBL/GenBank/DDBJ databases">
        <title>The macronuclear genome of Stentor coeruleus: a giant cell with tiny introns.</title>
        <authorList>
            <person name="Slabodnick M."/>
            <person name="Ruby J.G."/>
            <person name="Reiff S.B."/>
            <person name="Swart E.C."/>
            <person name="Gosai S."/>
            <person name="Prabakaran S."/>
            <person name="Witkowska E."/>
            <person name="Larue G.E."/>
            <person name="Fisher S."/>
            <person name="Freeman R.M."/>
            <person name="Gunawardena J."/>
            <person name="Chu W."/>
            <person name="Stover N.A."/>
            <person name="Gregory B.D."/>
            <person name="Nowacki M."/>
            <person name="Derisi J."/>
            <person name="Roy S.W."/>
            <person name="Marshall W.F."/>
            <person name="Sood P."/>
        </authorList>
    </citation>
    <scope>NUCLEOTIDE SEQUENCE [LARGE SCALE GENOMIC DNA]</scope>
    <source>
        <strain evidence="1">WM001</strain>
    </source>
</reference>
<proteinExistence type="predicted"/>
<dbReference type="SUPFAM" id="SSF48403">
    <property type="entry name" value="Ankyrin repeat"/>
    <property type="match status" value="1"/>
</dbReference>
<dbReference type="InterPro" id="IPR002110">
    <property type="entry name" value="Ankyrin_rpt"/>
</dbReference>
<evidence type="ECO:0000313" key="2">
    <source>
        <dbReference type="Proteomes" id="UP000187209"/>
    </source>
</evidence>
<name>A0A1R2BBN8_9CILI</name>
<organism evidence="1 2">
    <name type="scientific">Stentor coeruleus</name>
    <dbReference type="NCBI Taxonomy" id="5963"/>
    <lineage>
        <taxon>Eukaryota</taxon>
        <taxon>Sar</taxon>
        <taxon>Alveolata</taxon>
        <taxon>Ciliophora</taxon>
        <taxon>Postciliodesmatophora</taxon>
        <taxon>Heterotrichea</taxon>
        <taxon>Heterotrichida</taxon>
        <taxon>Stentoridae</taxon>
        <taxon>Stentor</taxon>
    </lineage>
</organism>
<dbReference type="Proteomes" id="UP000187209">
    <property type="component" value="Unassembled WGS sequence"/>
</dbReference>
<sequence>MGCCQSELKCDKNNLIQNFKESIEKNSLKSLAKLIQSTEYQENKEKILSQLDNILCSVRGLKLNALGYALFLGRNEIFQHLHKAGSSLSLTENLLHSQGIDLIILICSKGYSDILSYYLPIYVQNHINDKPHDKTFTIDFNLDTGTKPAARTTYTAVQMAVQYGHISIVTIINEYFRNSSNIPFEVDLEQQDESTGENAALIACRHGNYPMVKFLHQKCGANFMIRNKVGESAIQIATAGSRLHPHLQYLQIIVYLVDIAGIDIKYNYEETLLLAEDKEIIEFIEKKLKLLGINAKKIEVEKAVSEPGRNIEDGHVEQGEHAEHIESRRFNFMTMYAVSCGDKDDSLVSSISDNHSMNSLFGSTLSEFHK</sequence>
<protein>
    <submittedName>
        <fullName evidence="1">Uncharacterized protein</fullName>
    </submittedName>
</protein>
<keyword evidence="2" id="KW-1185">Reference proteome</keyword>